<protein>
    <submittedName>
        <fullName evidence="3">Helix-turn-helix transcriptional regulator</fullName>
    </submittedName>
</protein>
<evidence type="ECO:0000313" key="4">
    <source>
        <dbReference type="Proteomes" id="UP000824201"/>
    </source>
</evidence>
<dbReference type="AlphaFoldDB" id="A0A9D1JCI3"/>
<dbReference type="InterPro" id="IPR010982">
    <property type="entry name" value="Lambda_DNA-bd_dom_sf"/>
</dbReference>
<dbReference type="GO" id="GO:0005829">
    <property type="term" value="C:cytosol"/>
    <property type="evidence" value="ECO:0007669"/>
    <property type="project" value="TreeGrafter"/>
</dbReference>
<dbReference type="SUPFAM" id="SSF47413">
    <property type="entry name" value="lambda repressor-like DNA-binding domains"/>
    <property type="match status" value="1"/>
</dbReference>
<evidence type="ECO:0000259" key="2">
    <source>
        <dbReference type="PROSITE" id="PS50943"/>
    </source>
</evidence>
<comment type="caution">
    <text evidence="3">The sequence shown here is derived from an EMBL/GenBank/DDBJ whole genome shotgun (WGS) entry which is preliminary data.</text>
</comment>
<dbReference type="PROSITE" id="PS50943">
    <property type="entry name" value="HTH_CROC1"/>
    <property type="match status" value="1"/>
</dbReference>
<dbReference type="InterPro" id="IPR050807">
    <property type="entry name" value="TransReg_Diox_bact_type"/>
</dbReference>
<proteinExistence type="predicted"/>
<name>A0A9D1JCI3_9FIRM</name>
<dbReference type="PANTHER" id="PTHR46797">
    <property type="entry name" value="HTH-TYPE TRANSCRIPTIONAL REGULATOR"/>
    <property type="match status" value="1"/>
</dbReference>
<dbReference type="GO" id="GO:0003677">
    <property type="term" value="F:DNA binding"/>
    <property type="evidence" value="ECO:0007669"/>
    <property type="project" value="UniProtKB-KW"/>
</dbReference>
<dbReference type="SMART" id="SM00530">
    <property type="entry name" value="HTH_XRE"/>
    <property type="match status" value="1"/>
</dbReference>
<dbReference type="Proteomes" id="UP000824201">
    <property type="component" value="Unassembled WGS sequence"/>
</dbReference>
<gene>
    <name evidence="3" type="ORF">IAC96_02405</name>
</gene>
<sequence length="138" mass="15827">MNNNEVSASLTVGQRIRKERRLRGMTQAEFSHLLGISVSYLGAIERGERGISSSVMGLLHEQLGLSYDYLLDGTTLNDYSIQQYLRETPHYGIRHNLDVILGACSNQELENCYDMLHTYLIHSRRRKRRKGKNPSSEQ</sequence>
<accession>A0A9D1JCI3</accession>
<evidence type="ECO:0000313" key="3">
    <source>
        <dbReference type="EMBL" id="HIR87780.1"/>
    </source>
</evidence>
<organism evidence="3 4">
    <name type="scientific">Candidatus Fimimorpha faecalis</name>
    <dbReference type="NCBI Taxonomy" id="2840824"/>
    <lineage>
        <taxon>Bacteria</taxon>
        <taxon>Bacillati</taxon>
        <taxon>Bacillota</taxon>
        <taxon>Clostridia</taxon>
        <taxon>Eubacteriales</taxon>
        <taxon>Candidatus Fimimorpha</taxon>
    </lineage>
</organism>
<evidence type="ECO:0000256" key="1">
    <source>
        <dbReference type="ARBA" id="ARBA00023125"/>
    </source>
</evidence>
<keyword evidence="1" id="KW-0238">DNA-binding</keyword>
<dbReference type="GO" id="GO:0003700">
    <property type="term" value="F:DNA-binding transcription factor activity"/>
    <property type="evidence" value="ECO:0007669"/>
    <property type="project" value="TreeGrafter"/>
</dbReference>
<feature type="domain" description="HTH cro/C1-type" evidence="2">
    <location>
        <begin position="16"/>
        <end position="70"/>
    </location>
</feature>
<dbReference type="InterPro" id="IPR001387">
    <property type="entry name" value="Cro/C1-type_HTH"/>
</dbReference>
<dbReference type="PANTHER" id="PTHR46797:SF1">
    <property type="entry name" value="METHYLPHOSPHONATE SYNTHASE"/>
    <property type="match status" value="1"/>
</dbReference>
<dbReference type="CDD" id="cd00093">
    <property type="entry name" value="HTH_XRE"/>
    <property type="match status" value="1"/>
</dbReference>
<reference evidence="3" key="1">
    <citation type="submission" date="2020-10" db="EMBL/GenBank/DDBJ databases">
        <authorList>
            <person name="Gilroy R."/>
        </authorList>
    </citation>
    <scope>NUCLEOTIDE SEQUENCE</scope>
    <source>
        <strain evidence="3">ChiW13-3771</strain>
    </source>
</reference>
<dbReference type="EMBL" id="DVHN01000026">
    <property type="protein sequence ID" value="HIR87780.1"/>
    <property type="molecule type" value="Genomic_DNA"/>
</dbReference>
<dbReference type="Pfam" id="PF01381">
    <property type="entry name" value="HTH_3"/>
    <property type="match status" value="1"/>
</dbReference>
<reference evidence="3" key="2">
    <citation type="journal article" date="2021" name="PeerJ">
        <title>Extensive microbial diversity within the chicken gut microbiome revealed by metagenomics and culture.</title>
        <authorList>
            <person name="Gilroy R."/>
            <person name="Ravi A."/>
            <person name="Getino M."/>
            <person name="Pursley I."/>
            <person name="Horton D.L."/>
            <person name="Alikhan N.F."/>
            <person name="Baker D."/>
            <person name="Gharbi K."/>
            <person name="Hall N."/>
            <person name="Watson M."/>
            <person name="Adriaenssens E.M."/>
            <person name="Foster-Nyarko E."/>
            <person name="Jarju S."/>
            <person name="Secka A."/>
            <person name="Antonio M."/>
            <person name="Oren A."/>
            <person name="Chaudhuri R.R."/>
            <person name="La Ragione R."/>
            <person name="Hildebrand F."/>
            <person name="Pallen M.J."/>
        </authorList>
    </citation>
    <scope>NUCLEOTIDE SEQUENCE</scope>
    <source>
        <strain evidence="3">ChiW13-3771</strain>
    </source>
</reference>
<dbReference type="Gene3D" id="1.10.260.40">
    <property type="entry name" value="lambda repressor-like DNA-binding domains"/>
    <property type="match status" value="1"/>
</dbReference>